<keyword evidence="1" id="KW-1133">Transmembrane helix</keyword>
<gene>
    <name evidence="2" type="ORF">PHYPO_G00155850</name>
</gene>
<comment type="caution">
    <text evidence="2">The sequence shown here is derived from an EMBL/GenBank/DDBJ whole genome shotgun (WGS) entry which is preliminary data.</text>
</comment>
<keyword evidence="1" id="KW-0472">Membrane</keyword>
<evidence type="ECO:0000256" key="1">
    <source>
        <dbReference type="SAM" id="Phobius"/>
    </source>
</evidence>
<evidence type="ECO:0000313" key="3">
    <source>
        <dbReference type="Proteomes" id="UP000327468"/>
    </source>
</evidence>
<dbReference type="Proteomes" id="UP000327468">
    <property type="component" value="Chromosome 26"/>
</dbReference>
<sequence length="194" mass="21894">MSKKKTTTLPTLLPTTQYTKYTMTSSSSLSHTSGTSVGIIVSVSVVLLLFAILLYLFLKWKQNKHDHSSSSHTVNTDDLNNRQLGHTEEDYEEIKDYKFHTDLHTIYNNVDIPTDPSESPTELEHTAEDFDEIKDTKYHPELCSVNTITEAPADPSDQPADPTESHEYNTVIFLENSHCSELETSSSVIQEINE</sequence>
<evidence type="ECO:0000313" key="2">
    <source>
        <dbReference type="EMBL" id="KAB5523731.1"/>
    </source>
</evidence>
<keyword evidence="3" id="KW-1185">Reference proteome</keyword>
<name>A0A5N5JWV5_PANHP</name>
<dbReference type="AlphaFoldDB" id="A0A5N5JWV5"/>
<dbReference type="EMBL" id="VFJC01000027">
    <property type="protein sequence ID" value="KAB5523731.1"/>
    <property type="molecule type" value="Genomic_DNA"/>
</dbReference>
<proteinExistence type="predicted"/>
<protein>
    <submittedName>
        <fullName evidence="2">Uncharacterized protein</fullName>
    </submittedName>
</protein>
<reference evidence="2 3" key="1">
    <citation type="submission" date="2019-06" db="EMBL/GenBank/DDBJ databases">
        <title>A chromosome-scale genome assembly of the striped catfish, Pangasianodon hypophthalmus.</title>
        <authorList>
            <person name="Wen M."/>
            <person name="Zahm M."/>
            <person name="Roques C."/>
            <person name="Cabau C."/>
            <person name="Klopp C."/>
            <person name="Donnadieu C."/>
            <person name="Jouanno E."/>
            <person name="Avarre J.-C."/>
            <person name="Campet M."/>
            <person name="Ha T.T.T."/>
            <person name="Dugue R."/>
            <person name="Lampietro C."/>
            <person name="Louis A."/>
            <person name="Herpin A."/>
            <person name="Echchiki A."/>
            <person name="Berthelot C."/>
            <person name="Parey E."/>
            <person name="Roest-Crollius H."/>
            <person name="Braasch I."/>
            <person name="Postlethwait J."/>
            <person name="Bobe J."/>
            <person name="Montfort J."/>
            <person name="Bouchez O."/>
            <person name="Begum T."/>
            <person name="Schartl M."/>
            <person name="Guiguen Y."/>
        </authorList>
    </citation>
    <scope>NUCLEOTIDE SEQUENCE [LARGE SCALE GENOMIC DNA]</scope>
    <source>
        <strain evidence="2 3">Indonesia</strain>
        <tissue evidence="2">Blood</tissue>
    </source>
</reference>
<accession>A0A5N5JWV5</accession>
<organism evidence="2 3">
    <name type="scientific">Pangasianodon hypophthalmus</name>
    <name type="common">Striped catfish</name>
    <name type="synonym">Helicophagus hypophthalmus</name>
    <dbReference type="NCBI Taxonomy" id="310915"/>
    <lineage>
        <taxon>Eukaryota</taxon>
        <taxon>Metazoa</taxon>
        <taxon>Chordata</taxon>
        <taxon>Craniata</taxon>
        <taxon>Vertebrata</taxon>
        <taxon>Euteleostomi</taxon>
        <taxon>Actinopterygii</taxon>
        <taxon>Neopterygii</taxon>
        <taxon>Teleostei</taxon>
        <taxon>Ostariophysi</taxon>
        <taxon>Siluriformes</taxon>
        <taxon>Pangasiidae</taxon>
        <taxon>Pangasianodon</taxon>
    </lineage>
</organism>
<feature type="transmembrane region" description="Helical" evidence="1">
    <location>
        <begin position="37"/>
        <end position="58"/>
    </location>
</feature>
<keyword evidence="1" id="KW-0812">Transmembrane</keyword>